<gene>
    <name evidence="1" type="ORF">D9613_003167</name>
</gene>
<organism evidence="1 2">
    <name type="scientific">Agrocybe pediades</name>
    <dbReference type="NCBI Taxonomy" id="84607"/>
    <lineage>
        <taxon>Eukaryota</taxon>
        <taxon>Fungi</taxon>
        <taxon>Dikarya</taxon>
        <taxon>Basidiomycota</taxon>
        <taxon>Agaricomycotina</taxon>
        <taxon>Agaricomycetes</taxon>
        <taxon>Agaricomycetidae</taxon>
        <taxon>Agaricales</taxon>
        <taxon>Agaricineae</taxon>
        <taxon>Strophariaceae</taxon>
        <taxon>Agrocybe</taxon>
    </lineage>
</organism>
<dbReference type="EMBL" id="JAACJL010000044">
    <property type="protein sequence ID" value="KAF4615466.1"/>
    <property type="molecule type" value="Genomic_DNA"/>
</dbReference>
<reference evidence="1 2" key="1">
    <citation type="submission" date="2019-12" db="EMBL/GenBank/DDBJ databases">
        <authorList>
            <person name="Floudas D."/>
            <person name="Bentzer J."/>
            <person name="Ahren D."/>
            <person name="Johansson T."/>
            <person name="Persson P."/>
            <person name="Tunlid A."/>
        </authorList>
    </citation>
    <scope>NUCLEOTIDE SEQUENCE [LARGE SCALE GENOMIC DNA]</scope>
    <source>
        <strain evidence="1 2">CBS 102.39</strain>
    </source>
</reference>
<dbReference type="Proteomes" id="UP000521872">
    <property type="component" value="Unassembled WGS sequence"/>
</dbReference>
<comment type="caution">
    <text evidence="1">The sequence shown here is derived from an EMBL/GenBank/DDBJ whole genome shotgun (WGS) entry which is preliminary data.</text>
</comment>
<dbReference type="AlphaFoldDB" id="A0A8H4QQS2"/>
<proteinExistence type="predicted"/>
<evidence type="ECO:0000313" key="2">
    <source>
        <dbReference type="Proteomes" id="UP000521872"/>
    </source>
</evidence>
<keyword evidence="2" id="KW-1185">Reference proteome</keyword>
<name>A0A8H4QQS2_9AGAR</name>
<evidence type="ECO:0000313" key="1">
    <source>
        <dbReference type="EMBL" id="KAF4615466.1"/>
    </source>
</evidence>
<sequence>MYQFFKSFCKTILHAFSREGMNNVLYPAFTRTFAHANVLGAAGRIRSTMSPDFKAISFTALRAIGTIALALSSSSPYALQSFTSPLSPVSEDVMKYFKATTRHIFEIALENHNNLQLLMWQPVIVPAVQKKSIRTKPRARRSPLLLTYNAPLLITYEPIDVKKESAMTKKCEVKRPSRPLLLTYKPIPLLLTYETIEVQATSSTQKESSNNLPLQPLATKPVEADNAPSKKKHTSVVRSPTPLLLTYKPVDVPETSAEEKTSVEDQLASIPLPVTHDDFAEAEKASAPVTVTSTSKVGWRETAEALVTPLLGVCFGRECGSEVGPKVSAEVMDFLAEAFAAVTLQDEVEEAVQEDFDVSGLSAVVDTDSSPTQSHNPAVVEGTALSADEESDEMDVDRLKVNLKRGADVLEDDNEPVYTRRFTKSRKVFASSSVATGFAKFCRMALEEPYRCLGDFRQRVGRCARDQADQERRRNADINSKRAARIGAALLNDVEMSFVQ</sequence>
<accession>A0A8H4QQS2</accession>
<protein>
    <submittedName>
        <fullName evidence="1">Uncharacterized protein</fullName>
    </submittedName>
</protein>